<feature type="domain" description="L,D-TPase catalytic" evidence="8">
    <location>
        <begin position="326"/>
        <end position="512"/>
    </location>
</feature>
<keyword evidence="3" id="KW-0808">Transferase</keyword>
<evidence type="ECO:0000256" key="6">
    <source>
        <dbReference type="ARBA" id="ARBA00023316"/>
    </source>
</evidence>
<comment type="similarity">
    <text evidence="2">Belongs to the YkuD family.</text>
</comment>
<dbReference type="PANTHER" id="PTHR41533:SF2">
    <property type="entry name" value="BLR7131 PROTEIN"/>
    <property type="match status" value="1"/>
</dbReference>
<dbReference type="InterPro" id="IPR052905">
    <property type="entry name" value="LD-transpeptidase_YkuD-like"/>
</dbReference>
<dbReference type="Pfam" id="PF01471">
    <property type="entry name" value="PG_binding_1"/>
    <property type="match status" value="1"/>
</dbReference>
<evidence type="ECO:0000256" key="7">
    <source>
        <dbReference type="PROSITE-ProRule" id="PRU01373"/>
    </source>
</evidence>
<organism evidence="9 10">
    <name type="scientific">Methylocaldum marinum</name>
    <dbReference type="NCBI Taxonomy" id="1432792"/>
    <lineage>
        <taxon>Bacteria</taxon>
        <taxon>Pseudomonadati</taxon>
        <taxon>Pseudomonadota</taxon>
        <taxon>Gammaproteobacteria</taxon>
        <taxon>Methylococcales</taxon>
        <taxon>Methylococcaceae</taxon>
        <taxon>Methylocaldum</taxon>
    </lineage>
</organism>
<dbReference type="Proteomes" id="UP000266313">
    <property type="component" value="Chromosome"/>
</dbReference>
<keyword evidence="4 7" id="KW-0133">Cell shape</keyword>
<reference evidence="9 10" key="1">
    <citation type="submission" date="2016-12" db="EMBL/GenBank/DDBJ databases">
        <title>Genome sequencing of Methylocaldum marinum.</title>
        <authorList>
            <person name="Takeuchi M."/>
            <person name="Kamagata Y."/>
            <person name="Hiraoka S."/>
            <person name="Oshima K."/>
            <person name="Hattori M."/>
            <person name="Iwasaki W."/>
        </authorList>
    </citation>
    <scope>NUCLEOTIDE SEQUENCE [LARGE SCALE GENOMIC DNA]</scope>
    <source>
        <strain evidence="9 10">S8</strain>
    </source>
</reference>
<dbReference type="PANTHER" id="PTHR41533">
    <property type="entry name" value="L,D-TRANSPEPTIDASE HI_1667-RELATED"/>
    <property type="match status" value="1"/>
</dbReference>
<dbReference type="PROSITE" id="PS52029">
    <property type="entry name" value="LD_TPASE"/>
    <property type="match status" value="1"/>
</dbReference>
<dbReference type="KEGG" id="mmai:sS8_2512"/>
<keyword evidence="6 7" id="KW-0961">Cell wall biogenesis/degradation</keyword>
<dbReference type="InterPro" id="IPR005490">
    <property type="entry name" value="LD_TPept_cat_dom"/>
</dbReference>
<dbReference type="Pfam" id="PF03734">
    <property type="entry name" value="YkuD"/>
    <property type="match status" value="1"/>
</dbReference>
<feature type="active site" description="Nucleophile" evidence="7">
    <location>
        <position position="484"/>
    </location>
</feature>
<name>A0A250KSH7_9GAMM</name>
<evidence type="ECO:0000313" key="10">
    <source>
        <dbReference type="Proteomes" id="UP000266313"/>
    </source>
</evidence>
<evidence type="ECO:0000256" key="5">
    <source>
        <dbReference type="ARBA" id="ARBA00022984"/>
    </source>
</evidence>
<accession>A0A250KSH7</accession>
<dbReference type="InterPro" id="IPR036365">
    <property type="entry name" value="PGBD-like_sf"/>
</dbReference>
<proteinExistence type="inferred from homology"/>
<dbReference type="GO" id="GO:0004180">
    <property type="term" value="F:carboxypeptidase activity"/>
    <property type="evidence" value="ECO:0007669"/>
    <property type="project" value="UniProtKB-ARBA"/>
</dbReference>
<dbReference type="GO" id="GO:0008360">
    <property type="term" value="P:regulation of cell shape"/>
    <property type="evidence" value="ECO:0007669"/>
    <property type="project" value="UniProtKB-UniRule"/>
</dbReference>
<dbReference type="InterPro" id="IPR002477">
    <property type="entry name" value="Peptidoglycan-bd-like"/>
</dbReference>
<dbReference type="GO" id="GO:0016740">
    <property type="term" value="F:transferase activity"/>
    <property type="evidence" value="ECO:0007669"/>
    <property type="project" value="UniProtKB-KW"/>
</dbReference>
<dbReference type="SUPFAM" id="SSF141523">
    <property type="entry name" value="L,D-transpeptidase catalytic domain-like"/>
    <property type="match status" value="1"/>
</dbReference>
<comment type="pathway">
    <text evidence="1 7">Cell wall biogenesis; peptidoglycan biosynthesis.</text>
</comment>
<gene>
    <name evidence="9" type="ORF">sS8_2512</name>
</gene>
<dbReference type="GO" id="GO:0071555">
    <property type="term" value="P:cell wall organization"/>
    <property type="evidence" value="ECO:0007669"/>
    <property type="project" value="UniProtKB-UniRule"/>
</dbReference>
<evidence type="ECO:0000313" key="9">
    <source>
        <dbReference type="EMBL" id="BBA34464.1"/>
    </source>
</evidence>
<feature type="active site" description="Proton donor/acceptor" evidence="7">
    <location>
        <position position="465"/>
    </location>
</feature>
<protein>
    <recommendedName>
        <fullName evidence="8">L,D-TPase catalytic domain-containing protein</fullName>
    </recommendedName>
</protein>
<keyword evidence="5 7" id="KW-0573">Peptidoglycan synthesis</keyword>
<dbReference type="CDD" id="cd16913">
    <property type="entry name" value="YkuD_like"/>
    <property type="match status" value="1"/>
</dbReference>
<dbReference type="Gene3D" id="1.10.101.10">
    <property type="entry name" value="PGBD-like superfamily/PGBD"/>
    <property type="match status" value="1"/>
</dbReference>
<dbReference type="InterPro" id="IPR036366">
    <property type="entry name" value="PGBDSf"/>
</dbReference>
<evidence type="ECO:0000256" key="2">
    <source>
        <dbReference type="ARBA" id="ARBA00005992"/>
    </source>
</evidence>
<dbReference type="GO" id="GO:0009252">
    <property type="term" value="P:peptidoglycan biosynthetic process"/>
    <property type="evidence" value="ECO:0007669"/>
    <property type="project" value="UniProtKB-UniPathway"/>
</dbReference>
<sequence>MTRVYPFFGIFLQRTLAALAFGFGAVAVVLADGEAQEFIPDTPAIHIQSLIKEAAHPRLRWGKFPDYQAQMEQLYLQNGLIPLWLNDGKPTRQARILVASLEDADNRGLNAADYDAELLNQWLGEFEGTVANPREIAFFDVALSLATMRYVSNLYMGRINPNNVDYGLSVEPKRVDLPNLVQKAAQSENPDSIINALEPKFPIYERLKAALPRYQRLAKEIDSVRFSFPARFRPGDRHKDVPRLRHLLHALGDLAEIDPATVDSPIYEPELAKAVKQFQQRHGLATDGIIGKNSLAQLNFPLADRLRQIQLGLERLRWLPERIPGDYLVVNIPSFQLFGFRNGAAFGQSDLQMNVIVGESVNGRHTPVFHSDMTYIIFRPYWNLPYRITVKEMLPQILRNPGYLAKHNLEIVANFSPSAPVYEPNFRNVEMLSTGALKLRQKPGPKNALGLVKFAFPNHNNIYLHSTPSKGLFKKARRDFSHGCIRVEDPVGLAQFILADQGEWTRERIESLMNGTRPRTVTLKQAVPVYIFYSTVLADESGSVSFYNDIYGHDLVLSDLLAKGFPYPS</sequence>
<dbReference type="EMBL" id="AP017928">
    <property type="protein sequence ID" value="BBA34464.1"/>
    <property type="molecule type" value="Genomic_DNA"/>
</dbReference>
<keyword evidence="10" id="KW-1185">Reference proteome</keyword>
<dbReference type="RefSeq" id="WP_119629861.1">
    <property type="nucleotide sequence ID" value="NZ_AP017928.1"/>
</dbReference>
<evidence type="ECO:0000256" key="3">
    <source>
        <dbReference type="ARBA" id="ARBA00022679"/>
    </source>
</evidence>
<evidence type="ECO:0000259" key="8">
    <source>
        <dbReference type="PROSITE" id="PS52029"/>
    </source>
</evidence>
<dbReference type="UniPathway" id="UPA00219"/>
<dbReference type="Pfam" id="PF20142">
    <property type="entry name" value="Scaffold"/>
    <property type="match status" value="1"/>
</dbReference>
<dbReference type="Gene3D" id="2.40.440.10">
    <property type="entry name" value="L,D-transpeptidase catalytic domain-like"/>
    <property type="match status" value="1"/>
</dbReference>
<evidence type="ECO:0000256" key="1">
    <source>
        <dbReference type="ARBA" id="ARBA00004752"/>
    </source>
</evidence>
<dbReference type="AlphaFoldDB" id="A0A250KSH7"/>
<dbReference type="InterPro" id="IPR038063">
    <property type="entry name" value="Transpep_catalytic_dom"/>
</dbReference>
<evidence type="ECO:0000256" key="4">
    <source>
        <dbReference type="ARBA" id="ARBA00022960"/>
    </source>
</evidence>
<dbReference type="SUPFAM" id="SSF47090">
    <property type="entry name" value="PGBD-like"/>
    <property type="match status" value="1"/>
</dbReference>
<dbReference type="OrthoDB" id="9778545at2"/>
<dbReference type="InterPro" id="IPR045380">
    <property type="entry name" value="LD_TPept_scaffold_dom"/>
</dbReference>